<dbReference type="RefSeq" id="WP_248154223.1">
    <property type="nucleotide sequence ID" value="NZ_JAKZAJ010000001.1"/>
</dbReference>
<protein>
    <submittedName>
        <fullName evidence="3">DUF2059 domain-containing protein</fullName>
    </submittedName>
</protein>
<dbReference type="Proteomes" id="UP001596055">
    <property type="component" value="Unassembled WGS sequence"/>
</dbReference>
<gene>
    <name evidence="3" type="ORF">ACFPQA_06300</name>
</gene>
<dbReference type="InterPro" id="IPR018637">
    <property type="entry name" value="DUF2059"/>
</dbReference>
<dbReference type="Pfam" id="PF09832">
    <property type="entry name" value="DUF2059"/>
    <property type="match status" value="1"/>
</dbReference>
<feature type="chain" id="PRO_5045928222" evidence="1">
    <location>
        <begin position="25"/>
        <end position="277"/>
    </location>
</feature>
<keyword evidence="4" id="KW-1185">Reference proteome</keyword>
<evidence type="ECO:0000313" key="4">
    <source>
        <dbReference type="Proteomes" id="UP001596055"/>
    </source>
</evidence>
<accession>A0ABW0RIY3</accession>
<sequence length="277" mass="30064">MRFATLVKPLLFAALLVGDGVAEAATTPRQVLEASPIDDIVAQYPAMMSRGIRQGLQQNDQVPAVVADAIGQVVSSSIRAEDIEQRILDDLGRSLSAEQLQSVQDWYETPLAGKLSRAEIAASAPSVWPKIRQQAPALNKRFEGTDRAKLFDRFDRASRATESAVDTAVALQLSLASAMSALNGDDSSAAQTRQRIESQRGVLQGVVGQQVYDSYLYTYQNFSNQELKLYLDFLESDAGSAFTRVVTRSIQQAITEPVDNIGAQIARFLNPALSGGQ</sequence>
<proteinExistence type="predicted"/>
<name>A0ABW0RIY3_9GAMM</name>
<comment type="caution">
    <text evidence="3">The sequence shown here is derived from an EMBL/GenBank/DDBJ whole genome shotgun (WGS) entry which is preliminary data.</text>
</comment>
<keyword evidence="1" id="KW-0732">Signal</keyword>
<evidence type="ECO:0000313" key="3">
    <source>
        <dbReference type="EMBL" id="MFC5544651.1"/>
    </source>
</evidence>
<organism evidence="3 4">
    <name type="scientific">Marinobacter koreensis</name>
    <dbReference type="NCBI Taxonomy" id="335974"/>
    <lineage>
        <taxon>Bacteria</taxon>
        <taxon>Pseudomonadati</taxon>
        <taxon>Pseudomonadota</taxon>
        <taxon>Gammaproteobacteria</taxon>
        <taxon>Pseudomonadales</taxon>
        <taxon>Marinobacteraceae</taxon>
        <taxon>Marinobacter</taxon>
    </lineage>
</organism>
<evidence type="ECO:0000256" key="1">
    <source>
        <dbReference type="SAM" id="SignalP"/>
    </source>
</evidence>
<feature type="domain" description="DUF2059" evidence="2">
    <location>
        <begin position="81"/>
        <end position="138"/>
    </location>
</feature>
<feature type="signal peptide" evidence="1">
    <location>
        <begin position="1"/>
        <end position="24"/>
    </location>
</feature>
<evidence type="ECO:0000259" key="2">
    <source>
        <dbReference type="Pfam" id="PF09832"/>
    </source>
</evidence>
<reference evidence="4" key="1">
    <citation type="journal article" date="2019" name="Int. J. Syst. Evol. Microbiol.">
        <title>The Global Catalogue of Microorganisms (GCM) 10K type strain sequencing project: providing services to taxonomists for standard genome sequencing and annotation.</title>
        <authorList>
            <consortium name="The Broad Institute Genomics Platform"/>
            <consortium name="The Broad Institute Genome Sequencing Center for Infectious Disease"/>
            <person name="Wu L."/>
            <person name="Ma J."/>
        </authorList>
    </citation>
    <scope>NUCLEOTIDE SEQUENCE [LARGE SCALE GENOMIC DNA]</scope>
    <source>
        <strain evidence="4">CGMCC 4.1799</strain>
    </source>
</reference>
<dbReference type="EMBL" id="JBHSNL010000001">
    <property type="protein sequence ID" value="MFC5544651.1"/>
    <property type="molecule type" value="Genomic_DNA"/>
</dbReference>